<evidence type="ECO:0000259" key="9">
    <source>
        <dbReference type="Pfam" id="PF08638"/>
    </source>
</evidence>
<dbReference type="InterPro" id="IPR013947">
    <property type="entry name" value="Mediator_Med14"/>
</dbReference>
<dbReference type="OMA" id="LDQNCID"/>
<feature type="compositionally biased region" description="Polar residues" evidence="8">
    <location>
        <begin position="1623"/>
        <end position="1632"/>
    </location>
</feature>
<feature type="compositionally biased region" description="Low complexity" evidence="8">
    <location>
        <begin position="844"/>
        <end position="859"/>
    </location>
</feature>
<feature type="region of interest" description="Disordered" evidence="8">
    <location>
        <begin position="898"/>
        <end position="920"/>
    </location>
</feature>
<evidence type="ECO:0000256" key="6">
    <source>
        <dbReference type="ARBA" id="ARBA00023242"/>
    </source>
</evidence>
<dbReference type="InterPro" id="IPR055122">
    <property type="entry name" value="Med14_N"/>
</dbReference>
<feature type="compositionally biased region" description="Basic and acidic residues" evidence="8">
    <location>
        <begin position="234"/>
        <end position="249"/>
    </location>
</feature>
<organism evidence="10 11">
    <name type="scientific">Klebsormidium nitens</name>
    <name type="common">Green alga</name>
    <name type="synonym">Ulothrix nitens</name>
    <dbReference type="NCBI Taxonomy" id="105231"/>
    <lineage>
        <taxon>Eukaryota</taxon>
        <taxon>Viridiplantae</taxon>
        <taxon>Streptophyta</taxon>
        <taxon>Klebsormidiophyceae</taxon>
        <taxon>Klebsormidiales</taxon>
        <taxon>Klebsormidiaceae</taxon>
        <taxon>Klebsormidium</taxon>
    </lineage>
</organism>
<feature type="region of interest" description="Disordered" evidence="8">
    <location>
        <begin position="1032"/>
        <end position="1051"/>
    </location>
</feature>
<dbReference type="OrthoDB" id="205099at2759"/>
<feature type="region of interest" description="Disordered" evidence="8">
    <location>
        <begin position="1"/>
        <end position="22"/>
    </location>
</feature>
<feature type="compositionally biased region" description="Acidic residues" evidence="8">
    <location>
        <begin position="804"/>
        <end position="814"/>
    </location>
</feature>
<feature type="compositionally biased region" description="Gly residues" evidence="8">
    <location>
        <begin position="1553"/>
        <end position="1570"/>
    </location>
</feature>
<feature type="region of interest" description="Disordered" evidence="8">
    <location>
        <begin position="1599"/>
        <end position="1650"/>
    </location>
</feature>
<comment type="similarity">
    <text evidence="2 7">Belongs to the Mediator complex subunit 14 family.</text>
</comment>
<evidence type="ECO:0000256" key="3">
    <source>
        <dbReference type="ARBA" id="ARBA00023015"/>
    </source>
</evidence>
<feature type="domain" description="Mediator complex subunit MED14 N-terminal" evidence="9">
    <location>
        <begin position="24"/>
        <end position="211"/>
    </location>
</feature>
<dbReference type="Proteomes" id="UP000054558">
    <property type="component" value="Unassembled WGS sequence"/>
</dbReference>
<dbReference type="PANTHER" id="PTHR12809">
    <property type="entry name" value="MEDIATOR COMPLEX SUBUNIT"/>
    <property type="match status" value="1"/>
</dbReference>
<feature type="compositionally biased region" description="Polar residues" evidence="8">
    <location>
        <begin position="1604"/>
        <end position="1615"/>
    </location>
</feature>
<protein>
    <recommendedName>
        <fullName evidence="7">Mediator of RNA polymerase II transcription subunit 14</fullName>
    </recommendedName>
    <alternativeName>
        <fullName evidence="7">Mediator complex subunit 14</fullName>
    </alternativeName>
</protein>
<evidence type="ECO:0000313" key="10">
    <source>
        <dbReference type="EMBL" id="GAQ81512.1"/>
    </source>
</evidence>
<dbReference type="Pfam" id="PF08638">
    <property type="entry name" value="Med14"/>
    <property type="match status" value="1"/>
</dbReference>
<feature type="compositionally biased region" description="Basic and acidic residues" evidence="8">
    <location>
        <begin position="1845"/>
        <end position="1859"/>
    </location>
</feature>
<evidence type="ECO:0000256" key="8">
    <source>
        <dbReference type="SAM" id="MobiDB-lite"/>
    </source>
</evidence>
<feature type="region of interest" description="Disordered" evidence="8">
    <location>
        <begin position="234"/>
        <end position="263"/>
    </location>
</feature>
<proteinExistence type="inferred from homology"/>
<keyword evidence="4 7" id="KW-0010">Activator</keyword>
<dbReference type="GO" id="GO:0006357">
    <property type="term" value="P:regulation of transcription by RNA polymerase II"/>
    <property type="evidence" value="ECO:0000318"/>
    <property type="project" value="GO_Central"/>
</dbReference>
<feature type="region of interest" description="Disordered" evidence="8">
    <location>
        <begin position="346"/>
        <end position="387"/>
    </location>
</feature>
<dbReference type="STRING" id="105231.A0A1Y1HUK3"/>
<feature type="region of interest" description="Disordered" evidence="8">
    <location>
        <begin position="1836"/>
        <end position="1859"/>
    </location>
</feature>
<dbReference type="GO" id="GO:0003712">
    <property type="term" value="F:transcription coregulator activity"/>
    <property type="evidence" value="ECO:0000318"/>
    <property type="project" value="GO_Central"/>
</dbReference>
<dbReference type="GO" id="GO:0070847">
    <property type="term" value="C:core mediator complex"/>
    <property type="evidence" value="ECO:0000318"/>
    <property type="project" value="GO_Central"/>
</dbReference>
<comment type="subcellular location">
    <subcellularLocation>
        <location evidence="1 7">Nucleus</location>
    </subcellularLocation>
</comment>
<comment type="function">
    <text evidence="7">Component of the Mediator complex, a coactivator involved in the regulated transcription of nearly all RNA polymerase II-dependent genes. Mediator functions as a bridge to convey information from gene-specific regulatory proteins to the basal RNA polymerase II transcription machinery. Mediator is recruited to promoters by direct interactions with regulatory proteins and serves as a scaffold for the assembly of a functional preinitiation complex with RNA polymerase II and the general transcription factors.</text>
</comment>
<dbReference type="EMBL" id="DF237031">
    <property type="protein sequence ID" value="GAQ81512.1"/>
    <property type="molecule type" value="Genomic_DNA"/>
</dbReference>
<accession>A0A1Y1HUK3</accession>
<evidence type="ECO:0000256" key="4">
    <source>
        <dbReference type="ARBA" id="ARBA00023159"/>
    </source>
</evidence>
<feature type="region of interest" description="Disordered" evidence="8">
    <location>
        <begin position="628"/>
        <end position="647"/>
    </location>
</feature>
<dbReference type="GO" id="GO:0016592">
    <property type="term" value="C:mediator complex"/>
    <property type="evidence" value="ECO:0000318"/>
    <property type="project" value="GO_Central"/>
</dbReference>
<feature type="region of interest" description="Disordered" evidence="8">
    <location>
        <begin position="781"/>
        <end position="861"/>
    </location>
</feature>
<keyword evidence="11" id="KW-1185">Reference proteome</keyword>
<reference evidence="10 11" key="1">
    <citation type="journal article" date="2014" name="Nat. Commun.">
        <title>Klebsormidium flaccidum genome reveals primary factors for plant terrestrial adaptation.</title>
        <authorList>
            <person name="Hori K."/>
            <person name="Maruyama F."/>
            <person name="Fujisawa T."/>
            <person name="Togashi T."/>
            <person name="Yamamoto N."/>
            <person name="Seo M."/>
            <person name="Sato S."/>
            <person name="Yamada T."/>
            <person name="Mori H."/>
            <person name="Tajima N."/>
            <person name="Moriyama T."/>
            <person name="Ikeuchi M."/>
            <person name="Watanabe M."/>
            <person name="Wada H."/>
            <person name="Kobayashi K."/>
            <person name="Saito M."/>
            <person name="Masuda T."/>
            <person name="Sasaki-Sekimoto Y."/>
            <person name="Mashiguchi K."/>
            <person name="Awai K."/>
            <person name="Shimojima M."/>
            <person name="Masuda S."/>
            <person name="Iwai M."/>
            <person name="Nobusawa T."/>
            <person name="Narise T."/>
            <person name="Kondo S."/>
            <person name="Saito H."/>
            <person name="Sato R."/>
            <person name="Murakawa M."/>
            <person name="Ihara Y."/>
            <person name="Oshima-Yamada Y."/>
            <person name="Ohtaka K."/>
            <person name="Satoh M."/>
            <person name="Sonobe K."/>
            <person name="Ishii M."/>
            <person name="Ohtani R."/>
            <person name="Kanamori-Sato M."/>
            <person name="Honoki R."/>
            <person name="Miyazaki D."/>
            <person name="Mochizuki H."/>
            <person name="Umetsu J."/>
            <person name="Higashi K."/>
            <person name="Shibata D."/>
            <person name="Kamiya Y."/>
            <person name="Sato N."/>
            <person name="Nakamura Y."/>
            <person name="Tabata S."/>
            <person name="Ida S."/>
            <person name="Kurokawa K."/>
            <person name="Ohta H."/>
        </authorList>
    </citation>
    <scope>NUCLEOTIDE SEQUENCE [LARGE SCALE GENOMIC DNA]</scope>
    <source>
        <strain evidence="10 11">NIES-2285</strain>
    </source>
</reference>
<feature type="compositionally biased region" description="Low complexity" evidence="8">
    <location>
        <begin position="1"/>
        <end position="10"/>
    </location>
</feature>
<feature type="compositionally biased region" description="Basic and acidic residues" evidence="8">
    <location>
        <begin position="1258"/>
        <end position="1281"/>
    </location>
</feature>
<dbReference type="PANTHER" id="PTHR12809:SF2">
    <property type="entry name" value="MEDIATOR OF RNA POLYMERASE II TRANSCRIPTION SUBUNIT 14"/>
    <property type="match status" value="1"/>
</dbReference>
<keyword evidence="5 7" id="KW-0804">Transcription</keyword>
<feature type="compositionally biased region" description="Polar residues" evidence="8">
    <location>
        <begin position="362"/>
        <end position="371"/>
    </location>
</feature>
<feature type="region of interest" description="Disordered" evidence="8">
    <location>
        <begin position="1244"/>
        <end position="1289"/>
    </location>
</feature>
<evidence type="ECO:0000313" key="11">
    <source>
        <dbReference type="Proteomes" id="UP000054558"/>
    </source>
</evidence>
<feature type="region of interest" description="Disordered" evidence="8">
    <location>
        <begin position="936"/>
        <end position="1019"/>
    </location>
</feature>
<evidence type="ECO:0000256" key="1">
    <source>
        <dbReference type="ARBA" id="ARBA00004123"/>
    </source>
</evidence>
<evidence type="ECO:0000256" key="5">
    <source>
        <dbReference type="ARBA" id="ARBA00023163"/>
    </source>
</evidence>
<name>A0A1Y1HUK3_KLENI</name>
<keyword evidence="3 7" id="KW-0805">Transcription regulation</keyword>
<evidence type="ECO:0000256" key="7">
    <source>
        <dbReference type="RuleBase" id="RU365082"/>
    </source>
</evidence>
<comment type="subunit">
    <text evidence="7">Component of the Mediator complex.</text>
</comment>
<gene>
    <name evidence="10" type="ORF">KFL_000820190</name>
</gene>
<sequence>MGMAAPAGVPTGPPEPPPQKHEPVPLAQLVQRTTSEAYTGIQDLCKSLPGRGEKERKLALLKYLVRTRQRLLRLHVLAEWAKTQAPLMSRGQQLSGTLEWHDTSLRDAADQLFFLHAQLRQARAPIYDVTTAVEVLTTGSYSRLPIVIQDLRPPPTLVPSEQASALSKADRAIHARLLECELPPQLTDIRVSDGAVRMRVKDEFEVRLTLGHEGDLSKWRVLWLALGSEAEGRVTKDGSEDQGFGEKTRGVRGGGSRGLTEGQRRALAAEVERRMGLAAEPLHEMYRVLHELAANLLLDSVFRQAQVLKQGTWRDVIRLHFEKGDAGSVHRSLKIEYWDRRSPGGVNTLQSGSASVEPFRPSPSSHLTPQLDQPLRGETPVSGGKNWALKGPPSLRIELDDEGHVACSHWPVVVDPESEESALFSVAQHGGSLEELLRKALACSAHSRLLELEEIVNKEPLVRCKRSFREGGVAFGSLDEGRAEEEENQEGAEKLWVQVYGSVGAGVEVNRRSGRFVLRQPVGLVPDSLLRQLEERLNSGGDAPGSLFLELRKAALLRLFRSMAVEMELEPYAHGVAALDTPEDGPSLPPDTLLCSFPGVLEGFSFFLAISFDDFCIPFFTLLASDERDDDSASDRSEPGVSGPISGLVKGPVSGALSGALSAAVSGGVSASLTDRIAGAVGAGSGMGLAAVSRAVRRSFAVRPQVTKWMELGVGEKVIDDGDSEALLLGWGSESERAAMVEEEEKLRKRVELERAEAETQVQTGLTSVSLGAGWKEQSTGSLLGAKSKERSEDPLGLLKEWPDSVDLDTDWTEAPEALGGSGAPPLSTTLGGSVPHEEKPPESAGASTEAASGANASGVNTASVSAPTVKASGGPRFERSLTMDMVEGLLDMLGDEEEETKTETANLTGVSDNLPGASADLAEGAEGLEVWEGTTGGEETEAVGNGDGGTESVAEGGLKRPRESSMDIDIEAAFRGFGGTDESNGLAGQEGRAEGNDNGSEEPSAKRQKVGPEPSQATGLEAGQALTGVQMNGETAPEASDEKMEEAGSLAEASLDAAGALEDSILDFDPATAPKAEPLEGDAEIDTEMHASPRHPTTVDHVPEALAHVSESPKVEDRCRLAVGRRFSSLLAAANQGRAPPEVYRAALYRALAHCSLCIKHDVITRQLTSAGVAYAEEVGLRRPSFDLRAKVPGLDGGDDVAPSWPPVKVLLGGPGVPGVTIRVEDGYLGALAGLERRSKAGSALRDGSGVEDASIDEEKQNKVDEVTEGGAREGDKETADAPPNRDWLSRGDIHFLESAPEDAHIQSDAKGFEIRVKRITPSFATDLVRDLKRVWLARAFVLHLAEALGVLSGVHAGSDELEVLAGKRGVSDSWGEVTITGVGLTDVEVRFENFRTILMSVTWPRTSGGAKVSLLPQALETLEHQLEEFVNEGEVALLLDAVSVTAVPQGLLAESLPCTKLMRRAMYSPTEVELKLWSPYRARFTFRNCFTLEMRCFAGAHVWLQPVPPADPSSSRGYAQIPGFQWCVNEELAAARTCLEGGTTPDKGGPPERGGAGDKGTAAGGQGSGETEVGESLGVSEPPPEKLARFRSFGRASGSGGLQSFPSFGRQGSSGRGDSETLISPGSVSSGALKLPPPGSTFPGGRPRLTDTGGYAGMWVPWYAIPQVCRGLWPNLAVHWAVITFVECVQTTRELLTRDNEWQVLKHDASRPLLQLRCGSLAVQLSASSSSIRFKLQSGTQQESPITKVDAADLDEYFHARVLRSPHHRDRIASFVTLLALPIKTLRDFVGLIRWEKVEIVVERDRESKGQGGSNVVGEICLEKKPLPPGGSEFMAPFARGDPPVRERDPSGENAEESLRHVEGNVYYNRRKGVVDFALGFVCPVSHNRALWRQETAPGDWGGGLVGPERRFLLTWLRCSVQDESIQLLDVQGPLEPTAKERLTMLITTALDLNTRGESEGSKMQRAATAIQATLVSQ</sequence>
<evidence type="ECO:0000256" key="2">
    <source>
        <dbReference type="ARBA" id="ARBA00007813"/>
    </source>
</evidence>
<keyword evidence="6 7" id="KW-0539">Nucleus</keyword>
<feature type="region of interest" description="Disordered" evidence="8">
    <location>
        <begin position="1541"/>
        <end position="1587"/>
    </location>
</feature>